<reference evidence="3" key="2">
    <citation type="journal article" date="2021" name="PeerJ">
        <title>Extensive microbial diversity within the chicken gut microbiome revealed by metagenomics and culture.</title>
        <authorList>
            <person name="Gilroy R."/>
            <person name="Ravi A."/>
            <person name="Getino M."/>
            <person name="Pursley I."/>
            <person name="Horton D.L."/>
            <person name="Alikhan N.F."/>
            <person name="Baker D."/>
            <person name="Gharbi K."/>
            <person name="Hall N."/>
            <person name="Watson M."/>
            <person name="Adriaenssens E.M."/>
            <person name="Foster-Nyarko E."/>
            <person name="Jarju S."/>
            <person name="Secka A."/>
            <person name="Antonio M."/>
            <person name="Oren A."/>
            <person name="Chaudhuri R.R."/>
            <person name="La Ragione R."/>
            <person name="Hildebrand F."/>
            <person name="Pallen M.J."/>
        </authorList>
    </citation>
    <scope>NUCLEOTIDE SEQUENCE</scope>
    <source>
        <strain evidence="3">ChiSxjej2B14-6234</strain>
    </source>
</reference>
<feature type="transmembrane region" description="Helical" evidence="2">
    <location>
        <begin position="105"/>
        <end position="130"/>
    </location>
</feature>
<protein>
    <recommendedName>
        <fullName evidence="5">DUF4342 domain-containing protein</fullName>
    </recommendedName>
</protein>
<feature type="compositionally biased region" description="Basic and acidic residues" evidence="1">
    <location>
        <begin position="211"/>
        <end position="221"/>
    </location>
</feature>
<feature type="compositionally biased region" description="Basic and acidic residues" evidence="1">
    <location>
        <begin position="54"/>
        <end position="72"/>
    </location>
</feature>
<keyword evidence="2" id="KW-0472">Membrane</keyword>
<organism evidence="3 4">
    <name type="scientific">Candidatus Onthenecus intestinigallinarum</name>
    <dbReference type="NCBI Taxonomy" id="2840875"/>
    <lineage>
        <taxon>Bacteria</taxon>
        <taxon>Bacillati</taxon>
        <taxon>Bacillota</taxon>
        <taxon>Clostridia</taxon>
        <taxon>Eubacteriales</taxon>
        <taxon>Candidatus Onthenecus</taxon>
    </lineage>
</organism>
<evidence type="ECO:0000313" key="3">
    <source>
        <dbReference type="EMBL" id="HIQ71874.1"/>
    </source>
</evidence>
<feature type="region of interest" description="Disordered" evidence="1">
    <location>
        <begin position="49"/>
        <end position="72"/>
    </location>
</feature>
<dbReference type="Proteomes" id="UP000886887">
    <property type="component" value="Unassembled WGS sequence"/>
</dbReference>
<evidence type="ECO:0008006" key="5">
    <source>
        <dbReference type="Google" id="ProtNLM"/>
    </source>
</evidence>
<dbReference type="AlphaFoldDB" id="A0A9D0ZAB3"/>
<reference evidence="3" key="1">
    <citation type="submission" date="2020-10" db="EMBL/GenBank/DDBJ databases">
        <authorList>
            <person name="Gilroy R."/>
        </authorList>
    </citation>
    <scope>NUCLEOTIDE SEQUENCE</scope>
    <source>
        <strain evidence="3">ChiSxjej2B14-6234</strain>
    </source>
</reference>
<evidence type="ECO:0000256" key="2">
    <source>
        <dbReference type="SAM" id="Phobius"/>
    </source>
</evidence>
<dbReference type="EMBL" id="DVFJ01000021">
    <property type="protein sequence ID" value="HIQ71874.1"/>
    <property type="molecule type" value="Genomic_DNA"/>
</dbReference>
<feature type="region of interest" description="Disordered" evidence="1">
    <location>
        <begin position="163"/>
        <end position="230"/>
    </location>
</feature>
<sequence length="230" mass="25839">MATYTVEQIEYLRAKAYVSYEEALELLDRYGGDLTRCLVDLERRGRLKPQAGAREGERAHRARKEAREFRREGERGTDWQGILSTFLHTNLLVARSGETVANLPVLYVLLVFLFAPHVMIPSVLLLFVFGCRINLRTGRRDGRVEDELRDIVDNAAENIRKTAGSFAQAGRDAARTVRETAQAGAPQPEEGPDAEPVNPPCEEPMQEYDVQPDKERPRDGDGNESEITIG</sequence>
<gene>
    <name evidence="3" type="ORF">IAB73_06695</name>
</gene>
<evidence type="ECO:0000313" key="4">
    <source>
        <dbReference type="Proteomes" id="UP000886887"/>
    </source>
</evidence>
<name>A0A9D0ZAB3_9FIRM</name>
<keyword evidence="2" id="KW-0812">Transmembrane</keyword>
<accession>A0A9D0ZAB3</accession>
<evidence type="ECO:0000256" key="1">
    <source>
        <dbReference type="SAM" id="MobiDB-lite"/>
    </source>
</evidence>
<keyword evidence="2" id="KW-1133">Transmembrane helix</keyword>
<comment type="caution">
    <text evidence="3">The sequence shown here is derived from an EMBL/GenBank/DDBJ whole genome shotgun (WGS) entry which is preliminary data.</text>
</comment>
<proteinExistence type="predicted"/>